<name>A0ABM0TEE3_CAMSA</name>
<dbReference type="InterPro" id="IPR035897">
    <property type="entry name" value="Toll_tir_struct_dom_sf"/>
</dbReference>
<reference evidence="4" key="2">
    <citation type="submission" date="2025-08" db="UniProtKB">
        <authorList>
            <consortium name="RefSeq"/>
        </authorList>
    </citation>
    <scope>IDENTIFICATION</scope>
    <source>
        <tissue evidence="4">Leaf</tissue>
    </source>
</reference>
<dbReference type="PANTHER" id="PTHR32009:SF63">
    <property type="entry name" value="RESISTANCE PROTEIN (TIR CLASS), PUTATIVE-RELATED"/>
    <property type="match status" value="1"/>
</dbReference>
<evidence type="ECO:0000256" key="1">
    <source>
        <dbReference type="ARBA" id="ARBA00023027"/>
    </source>
</evidence>
<keyword evidence="1" id="KW-0520">NAD</keyword>
<evidence type="ECO:0000259" key="2">
    <source>
        <dbReference type="PROSITE" id="PS50104"/>
    </source>
</evidence>
<proteinExistence type="predicted"/>
<dbReference type="InterPro" id="IPR036093">
    <property type="entry name" value="NAC_dom_sf"/>
</dbReference>
<accession>A0ABM0TEE3</accession>
<dbReference type="Pfam" id="PF01582">
    <property type="entry name" value="TIR"/>
    <property type="match status" value="1"/>
</dbReference>
<dbReference type="InterPro" id="IPR000157">
    <property type="entry name" value="TIR_dom"/>
</dbReference>
<reference evidence="3" key="1">
    <citation type="journal article" date="2014" name="Nat. Commun.">
        <title>The emerging biofuel crop Camelina sativa retains a highly undifferentiated hexaploid genome structure.</title>
        <authorList>
            <person name="Kagale S."/>
            <person name="Koh C."/>
            <person name="Nixon J."/>
            <person name="Bollina V."/>
            <person name="Clarke W.E."/>
            <person name="Tuteja R."/>
            <person name="Spillane C."/>
            <person name="Robinson S.J."/>
            <person name="Links M.G."/>
            <person name="Clarke C."/>
            <person name="Higgins E.E."/>
            <person name="Huebert T."/>
            <person name="Sharpe A.G."/>
            <person name="Parkin I.A."/>
        </authorList>
    </citation>
    <scope>NUCLEOTIDE SEQUENCE [LARGE SCALE GENOMIC DNA]</scope>
    <source>
        <strain evidence="3">cv. DH55</strain>
    </source>
</reference>
<dbReference type="GeneID" id="104710258"/>
<keyword evidence="3" id="KW-1185">Reference proteome</keyword>
<dbReference type="Proteomes" id="UP000694864">
    <property type="component" value="Chromosome 9"/>
</dbReference>
<feature type="domain" description="TIR" evidence="2">
    <location>
        <begin position="283"/>
        <end position="448"/>
    </location>
</feature>
<dbReference type="PANTHER" id="PTHR32009">
    <property type="entry name" value="TMV RESISTANCE PROTEIN N-LIKE"/>
    <property type="match status" value="1"/>
</dbReference>
<dbReference type="SMART" id="SM00255">
    <property type="entry name" value="TIR"/>
    <property type="match status" value="1"/>
</dbReference>
<gene>
    <name evidence="4" type="primary">LOC104710258</name>
</gene>
<protein>
    <submittedName>
        <fullName evidence="4">Uncharacterized protein LOC104710258 isoform X1</fullName>
    </submittedName>
</protein>
<evidence type="ECO:0000313" key="3">
    <source>
        <dbReference type="Proteomes" id="UP000694864"/>
    </source>
</evidence>
<dbReference type="SUPFAM" id="SSF101941">
    <property type="entry name" value="NAC domain"/>
    <property type="match status" value="1"/>
</dbReference>
<dbReference type="SUPFAM" id="SSF52200">
    <property type="entry name" value="Toll/Interleukin receptor TIR domain"/>
    <property type="match status" value="1"/>
</dbReference>
<organism evidence="3 4">
    <name type="scientific">Camelina sativa</name>
    <name type="common">False flax</name>
    <name type="synonym">Myagrum sativum</name>
    <dbReference type="NCBI Taxonomy" id="90675"/>
    <lineage>
        <taxon>Eukaryota</taxon>
        <taxon>Viridiplantae</taxon>
        <taxon>Streptophyta</taxon>
        <taxon>Embryophyta</taxon>
        <taxon>Tracheophyta</taxon>
        <taxon>Spermatophyta</taxon>
        <taxon>Magnoliopsida</taxon>
        <taxon>eudicotyledons</taxon>
        <taxon>Gunneridae</taxon>
        <taxon>Pentapetalae</taxon>
        <taxon>rosids</taxon>
        <taxon>malvids</taxon>
        <taxon>Brassicales</taxon>
        <taxon>Brassicaceae</taxon>
        <taxon>Camelineae</taxon>
        <taxon>Camelina</taxon>
    </lineage>
</organism>
<evidence type="ECO:0000313" key="4">
    <source>
        <dbReference type="RefSeq" id="XP_010425134.1"/>
    </source>
</evidence>
<sequence length="461" mass="51928">MVESLLKTPEQDLGKKGRVTPATRKIELKEAVYKFDRKGYRSVKKKTSSGSWRLTTGPGADKVIDADWLTDSNWLTDGEKVSKGIAVLRTRQYYQGDAVARVLTPWIMYELHVAFLNPDQVDFVRRTYVICNVSYTGEQGGDVHKAGPDEELSPPCEEVLAPTTVFTDNNCPNAQGLFITEEAIDRNRKKPPHTYLNNLILGIILLLALTGKIISSSVSLENSKVTNTSGLCESCRCFNQANSNSSSSISGQTETNRATFLIHHFTSFHSLFMSYMTVSPAKKVHQVFLNFRGEELRYNFVSHLGDAFERHNIKLFVDKYEQRGKDLKNLFVRIEESSIALAIFSTRYPESRWCMDELVKMNKLADLGKLRVIPIFYKVEAGDVRKQTGDSEFGKNFWRLAEASSGDQIKKWKEALEGITNKMGLSLGDNSVESDSVKEIVEGVQRVIELIGLEEEVRSPI</sequence>
<dbReference type="RefSeq" id="XP_010425134.1">
    <property type="nucleotide sequence ID" value="XM_010426832.1"/>
</dbReference>
<dbReference type="Gene3D" id="3.40.50.10140">
    <property type="entry name" value="Toll/interleukin-1 receptor homology (TIR) domain"/>
    <property type="match status" value="1"/>
</dbReference>
<dbReference type="PROSITE" id="PS50104">
    <property type="entry name" value="TIR"/>
    <property type="match status" value="1"/>
</dbReference>